<dbReference type="Proteomes" id="UP000694621">
    <property type="component" value="Unplaced"/>
</dbReference>
<keyword evidence="11" id="KW-0221">Differentiation</keyword>
<protein>
    <recommendedName>
        <fullName evidence="3">non-specific serine/threonine protein kinase</fullName>
        <ecNumber evidence="3">2.7.11.1</ecNumber>
    </recommendedName>
</protein>
<dbReference type="Ensembl" id="ENSAMXT00005048112.1">
    <property type="protein sequence ID" value="ENSAMXP00005044289.1"/>
    <property type="gene ID" value="ENSAMXG00005020554.1"/>
</dbReference>
<dbReference type="Proteomes" id="UP000752171">
    <property type="component" value="Unassembled WGS sequence"/>
</dbReference>
<evidence type="ECO:0000313" key="22">
    <source>
        <dbReference type="EMBL" id="KAG9272733.1"/>
    </source>
</evidence>
<evidence type="ECO:0000256" key="5">
    <source>
        <dbReference type="ARBA" id="ARBA00022527"/>
    </source>
</evidence>
<keyword evidence="6" id="KW-0597">Phosphoprotein</keyword>
<dbReference type="GO" id="GO:0007283">
    <property type="term" value="P:spermatogenesis"/>
    <property type="evidence" value="ECO:0007669"/>
    <property type="project" value="UniProtKB-KW"/>
</dbReference>
<dbReference type="PANTHER" id="PTHR24346">
    <property type="entry name" value="MAP/MICROTUBULE AFFINITY-REGULATING KINASE"/>
    <property type="match status" value="1"/>
</dbReference>
<feature type="compositionally biased region" description="Low complexity" evidence="20">
    <location>
        <begin position="343"/>
        <end position="353"/>
    </location>
</feature>
<keyword evidence="9 18" id="KW-0547">Nucleotide-binding</keyword>
<evidence type="ECO:0000256" key="9">
    <source>
        <dbReference type="ARBA" id="ARBA00022741"/>
    </source>
</evidence>
<dbReference type="GO" id="GO:0035556">
    <property type="term" value="P:intracellular signal transduction"/>
    <property type="evidence" value="ECO:0007669"/>
    <property type="project" value="TreeGrafter"/>
</dbReference>
<dbReference type="EMBL" id="JAICCE010000010">
    <property type="protein sequence ID" value="KAG9272733.1"/>
    <property type="molecule type" value="Genomic_DNA"/>
</dbReference>
<evidence type="ECO:0000256" key="7">
    <source>
        <dbReference type="ARBA" id="ARBA00022679"/>
    </source>
</evidence>
<evidence type="ECO:0000256" key="16">
    <source>
        <dbReference type="ARBA" id="ARBA00047899"/>
    </source>
</evidence>
<feature type="domain" description="Protein kinase" evidence="21">
    <location>
        <begin position="12"/>
        <end position="265"/>
    </location>
</feature>
<keyword evidence="15" id="KW-0744">Spermatogenesis</keyword>
<evidence type="ECO:0000256" key="1">
    <source>
        <dbReference type="ARBA" id="ARBA00001946"/>
    </source>
</evidence>
<dbReference type="GO" id="GO:0005737">
    <property type="term" value="C:cytoplasm"/>
    <property type="evidence" value="ECO:0007669"/>
    <property type="project" value="TreeGrafter"/>
</dbReference>
<feature type="region of interest" description="Disordered" evidence="20">
    <location>
        <begin position="408"/>
        <end position="451"/>
    </location>
</feature>
<evidence type="ECO:0000256" key="8">
    <source>
        <dbReference type="ARBA" id="ARBA00022723"/>
    </source>
</evidence>
<dbReference type="EC" id="2.7.11.1" evidence="3"/>
<evidence type="ECO:0000313" key="24">
    <source>
        <dbReference type="Proteomes" id="UP000694621"/>
    </source>
</evidence>
<name>A0A8B9L0Q6_ASTMX</name>
<dbReference type="SMART" id="SM00220">
    <property type="entry name" value="S_TKc"/>
    <property type="match status" value="1"/>
</dbReference>
<dbReference type="GO" id="GO:0000226">
    <property type="term" value="P:microtubule cytoskeleton organization"/>
    <property type="evidence" value="ECO:0007669"/>
    <property type="project" value="TreeGrafter"/>
</dbReference>
<keyword evidence="7" id="KW-0808">Transferase</keyword>
<comment type="catalytic activity">
    <reaction evidence="16">
        <text>L-threonyl-[protein] + ATP = O-phospho-L-threonyl-[protein] + ADP + H(+)</text>
        <dbReference type="Rhea" id="RHEA:46608"/>
        <dbReference type="Rhea" id="RHEA-COMP:11060"/>
        <dbReference type="Rhea" id="RHEA-COMP:11605"/>
        <dbReference type="ChEBI" id="CHEBI:15378"/>
        <dbReference type="ChEBI" id="CHEBI:30013"/>
        <dbReference type="ChEBI" id="CHEBI:30616"/>
        <dbReference type="ChEBI" id="CHEBI:61977"/>
        <dbReference type="ChEBI" id="CHEBI:456216"/>
        <dbReference type="EC" id="2.7.11.1"/>
    </reaction>
</comment>
<gene>
    <name evidence="22" type="primary">TSSK6</name>
    <name evidence="22" type="ORF">AMEX_G13754</name>
</gene>
<dbReference type="AlphaFoldDB" id="A0A8B9L0Q6"/>
<dbReference type="OrthoDB" id="541276at2759"/>
<reference evidence="22 25" key="1">
    <citation type="submission" date="2021-07" db="EMBL/GenBank/DDBJ databases">
        <authorList>
            <person name="Imarazene B."/>
            <person name="Zahm M."/>
            <person name="Klopp C."/>
            <person name="Cabau C."/>
            <person name="Beille S."/>
            <person name="Jouanno E."/>
            <person name="Castinel A."/>
            <person name="Lluch J."/>
            <person name="Gil L."/>
            <person name="Kuchtly C."/>
            <person name="Lopez Roques C."/>
            <person name="Donnadieu C."/>
            <person name="Parrinello H."/>
            <person name="Journot L."/>
            <person name="Du K."/>
            <person name="Schartl M."/>
            <person name="Retaux S."/>
            <person name="Guiguen Y."/>
        </authorList>
    </citation>
    <scope>NUCLEOTIDE SEQUENCE [LARGE SCALE GENOMIC DNA]</scope>
    <source>
        <strain evidence="22">Pach_M1</strain>
        <tissue evidence="22">Testis</tissue>
    </source>
</reference>
<dbReference type="GO" id="GO:0050321">
    <property type="term" value="F:tau-protein kinase activity"/>
    <property type="evidence" value="ECO:0007669"/>
    <property type="project" value="TreeGrafter"/>
</dbReference>
<dbReference type="InterPro" id="IPR011009">
    <property type="entry name" value="Kinase-like_dom_sf"/>
</dbReference>
<dbReference type="GO" id="GO:0000287">
    <property type="term" value="F:magnesium ion binding"/>
    <property type="evidence" value="ECO:0007669"/>
    <property type="project" value="UniProtKB-ARBA"/>
</dbReference>
<dbReference type="FunFam" id="1.10.510.10:FF:000571">
    <property type="entry name" value="Maternal embryonic leucine zipper kinase"/>
    <property type="match status" value="1"/>
</dbReference>
<evidence type="ECO:0000259" key="21">
    <source>
        <dbReference type="PROSITE" id="PS50011"/>
    </source>
</evidence>
<dbReference type="GO" id="GO:0030154">
    <property type="term" value="P:cell differentiation"/>
    <property type="evidence" value="ECO:0007669"/>
    <property type="project" value="UniProtKB-KW"/>
</dbReference>
<evidence type="ECO:0000313" key="23">
    <source>
        <dbReference type="Ensembl" id="ENSAMXP00005044289.1"/>
    </source>
</evidence>
<feature type="compositionally biased region" description="Low complexity" evidence="20">
    <location>
        <begin position="413"/>
        <end position="428"/>
    </location>
</feature>
<evidence type="ECO:0000256" key="6">
    <source>
        <dbReference type="ARBA" id="ARBA00022553"/>
    </source>
</evidence>
<keyword evidence="14" id="KW-0832">Ubl conjugation</keyword>
<proteinExistence type="inferred from homology"/>
<evidence type="ECO:0000256" key="20">
    <source>
        <dbReference type="SAM" id="MobiDB-lite"/>
    </source>
</evidence>
<accession>A0A8B9L0Q6</accession>
<dbReference type="GO" id="GO:0005524">
    <property type="term" value="F:ATP binding"/>
    <property type="evidence" value="ECO:0007669"/>
    <property type="project" value="UniProtKB-UniRule"/>
</dbReference>
<dbReference type="PANTHER" id="PTHR24346:SF102">
    <property type="entry name" value="TESTIS-SPECIFIC SERINE_THREONINE-PROTEIN KINASE 1"/>
    <property type="match status" value="1"/>
</dbReference>
<keyword evidence="8" id="KW-0479">Metal-binding</keyword>
<evidence type="ECO:0000256" key="15">
    <source>
        <dbReference type="ARBA" id="ARBA00022871"/>
    </source>
</evidence>
<comment type="similarity">
    <text evidence="2">Belongs to the protein kinase superfamily. CAMK Ser/Thr protein kinase family.</text>
</comment>
<evidence type="ECO:0000256" key="3">
    <source>
        <dbReference type="ARBA" id="ARBA00012513"/>
    </source>
</evidence>
<evidence type="ECO:0000256" key="17">
    <source>
        <dbReference type="ARBA" id="ARBA00048679"/>
    </source>
</evidence>
<evidence type="ECO:0000256" key="4">
    <source>
        <dbReference type="ARBA" id="ARBA00022473"/>
    </source>
</evidence>
<evidence type="ECO:0000256" key="10">
    <source>
        <dbReference type="ARBA" id="ARBA00022777"/>
    </source>
</evidence>
<keyword evidence="4" id="KW-0217">Developmental protein</keyword>
<dbReference type="Gene3D" id="1.10.510.10">
    <property type="entry name" value="Transferase(Phosphotransferase) domain 1"/>
    <property type="match status" value="1"/>
</dbReference>
<dbReference type="PROSITE" id="PS00107">
    <property type="entry name" value="PROTEIN_KINASE_ATP"/>
    <property type="match status" value="1"/>
</dbReference>
<keyword evidence="5 19" id="KW-0723">Serine/threonine-protein kinase</keyword>
<evidence type="ECO:0000256" key="12">
    <source>
        <dbReference type="ARBA" id="ARBA00022840"/>
    </source>
</evidence>
<organism evidence="23 24">
    <name type="scientific">Astyanax mexicanus</name>
    <name type="common">Blind cave fish</name>
    <name type="synonym">Astyanax fasciatus mexicanus</name>
    <dbReference type="NCBI Taxonomy" id="7994"/>
    <lineage>
        <taxon>Eukaryota</taxon>
        <taxon>Metazoa</taxon>
        <taxon>Chordata</taxon>
        <taxon>Craniata</taxon>
        <taxon>Vertebrata</taxon>
        <taxon>Euteleostomi</taxon>
        <taxon>Actinopterygii</taxon>
        <taxon>Neopterygii</taxon>
        <taxon>Teleostei</taxon>
        <taxon>Ostariophysi</taxon>
        <taxon>Characiformes</taxon>
        <taxon>Characoidei</taxon>
        <taxon>Acestrorhamphidae</taxon>
        <taxon>Acestrorhamphinae</taxon>
        <taxon>Astyanax</taxon>
    </lineage>
</organism>
<evidence type="ECO:0000256" key="14">
    <source>
        <dbReference type="ARBA" id="ARBA00022843"/>
    </source>
</evidence>
<dbReference type="SUPFAM" id="SSF56112">
    <property type="entry name" value="Protein kinase-like (PK-like)"/>
    <property type="match status" value="1"/>
</dbReference>
<feature type="binding site" evidence="18">
    <location>
        <position position="41"/>
    </location>
    <ligand>
        <name>ATP</name>
        <dbReference type="ChEBI" id="CHEBI:30616"/>
    </ligand>
</feature>
<comment type="cofactor">
    <cofactor evidence="1">
        <name>Mg(2+)</name>
        <dbReference type="ChEBI" id="CHEBI:18420"/>
    </cofactor>
</comment>
<evidence type="ECO:0000313" key="25">
    <source>
        <dbReference type="Proteomes" id="UP000752171"/>
    </source>
</evidence>
<keyword evidence="13" id="KW-0460">Magnesium</keyword>
<sequence>MNTPGVLKSLGYELVDFLGKGSYGEVKLANSKRHQKKVAIKIMHRRLSPGFFVHKLLPRELLILKTARHPHIPQVHEIFEMPNGQVFVVMEAAATTLLDKIRDLGSVPIGQAKIWFSQLLSAVEYLHQQDIVHRDLKCKNILLTENNQIKLADFGLARFFKGPDLSETFFCTPECAPPEVIEETPYDAKKSDVWSLGVIFYAMVTGTMPFKGISLRTLVKAQKKPLAFPNWISVDESCKNFIEYMLQLDPSARPTVTEVANHPWLQTNQEWCLENKSETSDEDLEEEDEQIYCILHRSSCLPSSTEECSGPIMIYPLKDSSGEDEADDDEEDDEEDDEDDQDGGTISSDSSSSDGEEIISAPEEEEVAEEKEEHGCLKVSPIRSAAKRVAAPILRASRTLHERMRKIFKIKSTAHSSSSTPETSSDVSDQSGLEMKPIESQKTKRQRFPKFKIPKKIKTVLPL</sequence>
<dbReference type="InterPro" id="IPR000719">
    <property type="entry name" value="Prot_kinase_dom"/>
</dbReference>
<comment type="catalytic activity">
    <reaction evidence="17">
        <text>L-seryl-[protein] + ATP = O-phospho-L-seryl-[protein] + ADP + H(+)</text>
        <dbReference type="Rhea" id="RHEA:17989"/>
        <dbReference type="Rhea" id="RHEA-COMP:9863"/>
        <dbReference type="Rhea" id="RHEA-COMP:11604"/>
        <dbReference type="ChEBI" id="CHEBI:15378"/>
        <dbReference type="ChEBI" id="CHEBI:29999"/>
        <dbReference type="ChEBI" id="CHEBI:30616"/>
        <dbReference type="ChEBI" id="CHEBI:83421"/>
        <dbReference type="ChEBI" id="CHEBI:456216"/>
        <dbReference type="EC" id="2.7.11.1"/>
    </reaction>
</comment>
<feature type="compositionally biased region" description="Acidic residues" evidence="20">
    <location>
        <begin position="354"/>
        <end position="370"/>
    </location>
</feature>
<evidence type="ECO:0000256" key="2">
    <source>
        <dbReference type="ARBA" id="ARBA00006692"/>
    </source>
</evidence>
<dbReference type="InterPro" id="IPR008271">
    <property type="entry name" value="Ser/Thr_kinase_AS"/>
</dbReference>
<evidence type="ECO:0000256" key="13">
    <source>
        <dbReference type="ARBA" id="ARBA00022842"/>
    </source>
</evidence>
<evidence type="ECO:0000256" key="18">
    <source>
        <dbReference type="PROSITE-ProRule" id="PRU10141"/>
    </source>
</evidence>
<dbReference type="InterPro" id="IPR017441">
    <property type="entry name" value="Protein_kinase_ATP_BS"/>
</dbReference>
<dbReference type="PROSITE" id="PS00108">
    <property type="entry name" value="PROTEIN_KINASE_ST"/>
    <property type="match status" value="1"/>
</dbReference>
<feature type="compositionally biased region" description="Acidic residues" evidence="20">
    <location>
        <begin position="322"/>
        <end position="342"/>
    </location>
</feature>
<feature type="region of interest" description="Disordered" evidence="20">
    <location>
        <begin position="311"/>
        <end position="381"/>
    </location>
</feature>
<dbReference type="PROSITE" id="PS50011">
    <property type="entry name" value="PROTEIN_KINASE_DOM"/>
    <property type="match status" value="1"/>
</dbReference>
<evidence type="ECO:0000256" key="11">
    <source>
        <dbReference type="ARBA" id="ARBA00022782"/>
    </source>
</evidence>
<reference evidence="23" key="2">
    <citation type="submission" date="2025-05" db="UniProtKB">
        <authorList>
            <consortium name="Ensembl"/>
        </authorList>
    </citation>
    <scope>IDENTIFICATION</scope>
</reference>
<evidence type="ECO:0000256" key="19">
    <source>
        <dbReference type="RuleBase" id="RU000304"/>
    </source>
</evidence>
<dbReference type="Pfam" id="PF00069">
    <property type="entry name" value="Pkinase"/>
    <property type="match status" value="1"/>
</dbReference>
<keyword evidence="10 22" id="KW-0418">Kinase</keyword>
<keyword evidence="12 18" id="KW-0067">ATP-binding</keyword>